<accession>A0A4V1CA08</accession>
<dbReference type="Pfam" id="PF01764">
    <property type="entry name" value="Lipase_3"/>
    <property type="match status" value="1"/>
</dbReference>
<sequence length="729" mass="81647">MLSLQKELESPLSSRKLACPVGGQWTSFQLVDEFGSGEPYAGLAYFVTDSEGQRYPGNLDATGIGKVDNHYAGPISLVLDQKYRAHEKLYTELQRRDSYPLEITELQVRAEQTRYLNTNATRTRENPAQARADEFFQVEVRHLVRHVAHLPPEVYRHYPLSMGPARLMGEHGKLGVALMPQKHTVLEVRPLRALRPMLSTAPEFCALNLYQLALMSTLTYCPFGQMPDKSPITTPVSFTQQPSIGNWFADALAKFEELWKLYPEQAKPCYYPLYEDVPYSKRLEIVPFDPNLYAVNNPELGVDQEHPAKVHFLDDRKLGAKATDTQAFITHNNELILIAVRGTSETLPDGLRDADARQVPFEEGVGQVHQGFYGAAKKAAAFVTSYLDRFYTGQKLLICGHSLGGAVALLLSEMLRRRAGFDYNIQLYTYGAPRAADATFVKNAQSLVHYRMVNHNDPVPSVPGSWMNTKPGVYGTGTALMFINVPVGLSVFVAGITNWTGEPYAHHGILRHFLPVEFGRQEKSSILWTPSCDTITQHAACEVALQHKHGLPDRPALVSQLFHISNHFMVPSYIPACWATLRRWHQAQASGDTLVTRREYEWIADALERITQQLRDENRYLTGRGAPNGRSERPISIALTHEIDKTRATQARLVTLRTTSVSGKDVYGSLSEHPERLAKSLARWRAHAENRVAEQLAMAPTVNADIELVSGARGYVVGKPYMLDVDSII</sequence>
<name>A0A4V1CA08_9PSED</name>
<dbReference type="SUPFAM" id="SSF53474">
    <property type="entry name" value="alpha/beta-Hydrolases"/>
    <property type="match status" value="1"/>
</dbReference>
<dbReference type="PANTHER" id="PTHR45856:SF24">
    <property type="entry name" value="FUNGAL LIPASE-LIKE DOMAIN-CONTAINING PROTEIN"/>
    <property type="match status" value="1"/>
</dbReference>
<dbReference type="Proteomes" id="UP000296468">
    <property type="component" value="Chromosome"/>
</dbReference>
<reference evidence="2 3" key="1">
    <citation type="journal article" date="2019" name="Front. Microbiol.">
        <title>In silico and Genetic Analyses of Cyclic Lipopeptide Synthetic Gene Clusters in Pseudomonas sp. 11K1.</title>
        <authorList>
            <person name="Zhao H."/>
            <person name="Liu Y.P."/>
            <person name="Zhang L.Q."/>
        </authorList>
    </citation>
    <scope>NUCLEOTIDE SEQUENCE [LARGE SCALE GENOMIC DNA]</scope>
    <source>
        <strain evidence="2 3">11K1</strain>
    </source>
</reference>
<dbReference type="InterPro" id="IPR029058">
    <property type="entry name" value="AB_hydrolase_fold"/>
</dbReference>
<feature type="domain" description="Fungal lipase-type" evidence="1">
    <location>
        <begin position="338"/>
        <end position="464"/>
    </location>
</feature>
<dbReference type="KEGG" id="pvk:EPZ47_00495"/>
<protein>
    <submittedName>
        <fullName evidence="2">Lipase family protein</fullName>
    </submittedName>
</protein>
<organism evidence="2 3">
    <name type="scientific">Pseudomonas viciae</name>
    <dbReference type="NCBI Taxonomy" id="2505979"/>
    <lineage>
        <taxon>Bacteria</taxon>
        <taxon>Pseudomonadati</taxon>
        <taxon>Pseudomonadota</taxon>
        <taxon>Gammaproteobacteria</taxon>
        <taxon>Pseudomonadales</taxon>
        <taxon>Pseudomonadaceae</taxon>
        <taxon>Pseudomonas</taxon>
    </lineage>
</organism>
<dbReference type="OrthoDB" id="5562330at2"/>
<dbReference type="EMBL" id="CP035088">
    <property type="protein sequence ID" value="QBZ87254.1"/>
    <property type="molecule type" value="Genomic_DNA"/>
</dbReference>
<evidence type="ECO:0000313" key="3">
    <source>
        <dbReference type="Proteomes" id="UP000296468"/>
    </source>
</evidence>
<dbReference type="PANTHER" id="PTHR45856">
    <property type="entry name" value="ALPHA/BETA-HYDROLASES SUPERFAMILY PROTEIN"/>
    <property type="match status" value="1"/>
</dbReference>
<proteinExistence type="predicted"/>
<dbReference type="RefSeq" id="WP_135843048.1">
    <property type="nucleotide sequence ID" value="NZ_CP035088.1"/>
</dbReference>
<dbReference type="InterPro" id="IPR002921">
    <property type="entry name" value="Fungal_lipase-type"/>
</dbReference>
<dbReference type="GO" id="GO:0006629">
    <property type="term" value="P:lipid metabolic process"/>
    <property type="evidence" value="ECO:0007669"/>
    <property type="project" value="InterPro"/>
</dbReference>
<evidence type="ECO:0000313" key="2">
    <source>
        <dbReference type="EMBL" id="QBZ87254.1"/>
    </source>
</evidence>
<dbReference type="CDD" id="cd00519">
    <property type="entry name" value="Lipase_3"/>
    <property type="match status" value="1"/>
</dbReference>
<evidence type="ECO:0000259" key="1">
    <source>
        <dbReference type="Pfam" id="PF01764"/>
    </source>
</evidence>
<gene>
    <name evidence="2" type="ORF">EPZ47_00495</name>
</gene>
<dbReference type="InterPro" id="IPR051218">
    <property type="entry name" value="Sec_MonoDiacylglyc_Lipase"/>
</dbReference>
<dbReference type="Gene3D" id="3.40.50.1820">
    <property type="entry name" value="alpha/beta hydrolase"/>
    <property type="match status" value="1"/>
</dbReference>
<dbReference type="AlphaFoldDB" id="A0A4V1CA08"/>